<protein>
    <submittedName>
        <fullName evidence="1">Nucleolar complex protein 2-like protein</fullName>
    </submittedName>
</protein>
<dbReference type="AlphaFoldDB" id="A0A5N5FWD4"/>
<keyword evidence="2" id="KW-1185">Reference proteome</keyword>
<gene>
    <name evidence="1" type="ORF">D8674_007175</name>
</gene>
<sequence>MGIWINETVFFFLVTIEGRRLAGAAVVKFQELEFVILKLLIMLPTESYYVRCSAQGPVVNAGVSREDPCRLVHFVAYRTFVPLVGSCCVSAHQLPDEREFPHQAAEAPPGRRRYQQAPRDVVEVLSES</sequence>
<name>A0A5N5FWD4_9ROSA</name>
<proteinExistence type="predicted"/>
<organism evidence="1 2">
    <name type="scientific">Pyrus ussuriensis x Pyrus communis</name>
    <dbReference type="NCBI Taxonomy" id="2448454"/>
    <lineage>
        <taxon>Eukaryota</taxon>
        <taxon>Viridiplantae</taxon>
        <taxon>Streptophyta</taxon>
        <taxon>Embryophyta</taxon>
        <taxon>Tracheophyta</taxon>
        <taxon>Spermatophyta</taxon>
        <taxon>Magnoliopsida</taxon>
        <taxon>eudicotyledons</taxon>
        <taxon>Gunneridae</taxon>
        <taxon>Pentapetalae</taxon>
        <taxon>rosids</taxon>
        <taxon>fabids</taxon>
        <taxon>Rosales</taxon>
        <taxon>Rosaceae</taxon>
        <taxon>Amygdaloideae</taxon>
        <taxon>Maleae</taxon>
        <taxon>Pyrus</taxon>
    </lineage>
</organism>
<dbReference type="Proteomes" id="UP000327157">
    <property type="component" value="Chromosome 11"/>
</dbReference>
<comment type="caution">
    <text evidence="1">The sequence shown here is derived from an EMBL/GenBank/DDBJ whole genome shotgun (WGS) entry which is preliminary data.</text>
</comment>
<dbReference type="EMBL" id="SMOL01000559">
    <property type="protein sequence ID" value="KAB2607458.1"/>
    <property type="molecule type" value="Genomic_DNA"/>
</dbReference>
<reference evidence="2" key="2">
    <citation type="submission" date="2019-10" db="EMBL/GenBank/DDBJ databases">
        <title>A de novo genome assembly of a pear dwarfing rootstock.</title>
        <authorList>
            <person name="Wang F."/>
            <person name="Wang J."/>
            <person name="Li S."/>
            <person name="Zhang Y."/>
            <person name="Fang M."/>
            <person name="Ma L."/>
            <person name="Zhao Y."/>
            <person name="Jiang S."/>
        </authorList>
    </citation>
    <scope>NUCLEOTIDE SEQUENCE [LARGE SCALE GENOMIC DNA]</scope>
</reference>
<evidence type="ECO:0000313" key="2">
    <source>
        <dbReference type="Proteomes" id="UP000327157"/>
    </source>
</evidence>
<reference evidence="1 2" key="3">
    <citation type="submission" date="2019-11" db="EMBL/GenBank/DDBJ databases">
        <title>A de novo genome assembly of a pear dwarfing rootstock.</title>
        <authorList>
            <person name="Wang F."/>
            <person name="Wang J."/>
            <person name="Li S."/>
            <person name="Zhang Y."/>
            <person name="Fang M."/>
            <person name="Ma L."/>
            <person name="Zhao Y."/>
            <person name="Jiang S."/>
        </authorList>
    </citation>
    <scope>NUCLEOTIDE SEQUENCE [LARGE SCALE GENOMIC DNA]</scope>
    <source>
        <strain evidence="1">S2</strain>
        <tissue evidence="1">Leaf</tissue>
    </source>
</reference>
<evidence type="ECO:0000313" key="1">
    <source>
        <dbReference type="EMBL" id="KAB2607458.1"/>
    </source>
</evidence>
<accession>A0A5N5FWD4</accession>
<reference evidence="1 2" key="1">
    <citation type="submission" date="2019-09" db="EMBL/GenBank/DDBJ databases">
        <authorList>
            <person name="Ou C."/>
        </authorList>
    </citation>
    <scope>NUCLEOTIDE SEQUENCE [LARGE SCALE GENOMIC DNA]</scope>
    <source>
        <strain evidence="1">S2</strain>
        <tissue evidence="1">Leaf</tissue>
    </source>
</reference>